<dbReference type="InterPro" id="IPR046521">
    <property type="entry name" value="DUF6698"/>
</dbReference>
<dbReference type="Proteomes" id="UP001221757">
    <property type="component" value="Unassembled WGS sequence"/>
</dbReference>
<organism evidence="2 3">
    <name type="scientific">Mycena rosella</name>
    <name type="common">Pink bonnet</name>
    <name type="synonym">Agaricus rosellus</name>
    <dbReference type="NCBI Taxonomy" id="1033263"/>
    <lineage>
        <taxon>Eukaryota</taxon>
        <taxon>Fungi</taxon>
        <taxon>Dikarya</taxon>
        <taxon>Basidiomycota</taxon>
        <taxon>Agaricomycotina</taxon>
        <taxon>Agaricomycetes</taxon>
        <taxon>Agaricomycetidae</taxon>
        <taxon>Agaricales</taxon>
        <taxon>Marasmiineae</taxon>
        <taxon>Mycenaceae</taxon>
        <taxon>Mycena</taxon>
    </lineage>
</organism>
<dbReference type="EMBL" id="JARKIE010000082">
    <property type="protein sequence ID" value="KAJ7688057.1"/>
    <property type="molecule type" value="Genomic_DNA"/>
</dbReference>
<feature type="compositionally biased region" description="Low complexity" evidence="1">
    <location>
        <begin position="1"/>
        <end position="17"/>
    </location>
</feature>
<comment type="caution">
    <text evidence="2">The sequence shown here is derived from an EMBL/GenBank/DDBJ whole genome shotgun (WGS) entry which is preliminary data.</text>
</comment>
<feature type="region of interest" description="Disordered" evidence="1">
    <location>
        <begin position="173"/>
        <end position="204"/>
    </location>
</feature>
<evidence type="ECO:0008006" key="4">
    <source>
        <dbReference type="Google" id="ProtNLM"/>
    </source>
</evidence>
<dbReference type="AlphaFoldDB" id="A0AAD7DF70"/>
<evidence type="ECO:0000313" key="2">
    <source>
        <dbReference type="EMBL" id="KAJ7688057.1"/>
    </source>
</evidence>
<accession>A0AAD7DF70</accession>
<gene>
    <name evidence="2" type="ORF">B0H17DRAFT_1135895</name>
</gene>
<sequence>MSSSPAGSPASGQPSAPLTTSASQLQALDKFSPLVENRLRQATLAGKSKRSAADGDENQAPGEPPARTYRWAGRNLAHSVGPFVRIHTIVEHGVRKGLADSDDELLRRRLSPEQRLTESWDLIKKAIPGFAEEMIGLGGNRVLRKQVCAEIQEGVRGAHGDDSSALKRAVPDYVEPPPTAISEDATSGATATQPRKIQTGGTKVDRGFAHPVTARLLLPVKHAPTKETFTLICTGQLVVLGTELLYFMFRDGYVFNPDDLEDGLLEGHTLFAVAKHIHQGPSAALKPAGYTRGKAGNAALNGVTFLTGRDVAYLACQLHFALSSQQSWSGMDGSFNYQVFFWSIVDLLRGEEGQEIINRFNYAVFGTSVATKTSATPAVVAASDYDVLAAQHAAKRAHKIMAAVAAVIPAVTPAVPTAVPAATVPE</sequence>
<evidence type="ECO:0000256" key="1">
    <source>
        <dbReference type="SAM" id="MobiDB-lite"/>
    </source>
</evidence>
<proteinExistence type="predicted"/>
<reference evidence="2" key="1">
    <citation type="submission" date="2023-03" db="EMBL/GenBank/DDBJ databases">
        <title>Massive genome expansion in bonnet fungi (Mycena s.s.) driven by repeated elements and novel gene families across ecological guilds.</title>
        <authorList>
            <consortium name="Lawrence Berkeley National Laboratory"/>
            <person name="Harder C.B."/>
            <person name="Miyauchi S."/>
            <person name="Viragh M."/>
            <person name="Kuo A."/>
            <person name="Thoen E."/>
            <person name="Andreopoulos B."/>
            <person name="Lu D."/>
            <person name="Skrede I."/>
            <person name="Drula E."/>
            <person name="Henrissat B."/>
            <person name="Morin E."/>
            <person name="Kohler A."/>
            <person name="Barry K."/>
            <person name="LaButti K."/>
            <person name="Morin E."/>
            <person name="Salamov A."/>
            <person name="Lipzen A."/>
            <person name="Mereny Z."/>
            <person name="Hegedus B."/>
            <person name="Baldrian P."/>
            <person name="Stursova M."/>
            <person name="Weitz H."/>
            <person name="Taylor A."/>
            <person name="Grigoriev I.V."/>
            <person name="Nagy L.G."/>
            <person name="Martin F."/>
            <person name="Kauserud H."/>
        </authorList>
    </citation>
    <scope>NUCLEOTIDE SEQUENCE</scope>
    <source>
        <strain evidence="2">CBHHK067</strain>
    </source>
</reference>
<name>A0AAD7DF70_MYCRO</name>
<keyword evidence="3" id="KW-1185">Reference proteome</keyword>
<feature type="region of interest" description="Disordered" evidence="1">
    <location>
        <begin position="1"/>
        <end position="25"/>
    </location>
</feature>
<feature type="region of interest" description="Disordered" evidence="1">
    <location>
        <begin position="39"/>
        <end position="67"/>
    </location>
</feature>
<dbReference type="Pfam" id="PF20414">
    <property type="entry name" value="DUF6698"/>
    <property type="match status" value="1"/>
</dbReference>
<feature type="compositionally biased region" description="Polar residues" evidence="1">
    <location>
        <begin position="184"/>
        <end position="201"/>
    </location>
</feature>
<protein>
    <recommendedName>
        <fullName evidence="4">Fungal-type protein kinase domain-containing protein</fullName>
    </recommendedName>
</protein>
<evidence type="ECO:0000313" key="3">
    <source>
        <dbReference type="Proteomes" id="UP001221757"/>
    </source>
</evidence>